<reference evidence="1 2" key="1">
    <citation type="journal article" date="2021" name="Nat. Commun.">
        <title>Genetic determinants of endophytism in the Arabidopsis root mycobiome.</title>
        <authorList>
            <person name="Mesny F."/>
            <person name="Miyauchi S."/>
            <person name="Thiergart T."/>
            <person name="Pickel B."/>
            <person name="Atanasova L."/>
            <person name="Karlsson M."/>
            <person name="Huettel B."/>
            <person name="Barry K.W."/>
            <person name="Haridas S."/>
            <person name="Chen C."/>
            <person name="Bauer D."/>
            <person name="Andreopoulos W."/>
            <person name="Pangilinan J."/>
            <person name="LaButti K."/>
            <person name="Riley R."/>
            <person name="Lipzen A."/>
            <person name="Clum A."/>
            <person name="Drula E."/>
            <person name="Henrissat B."/>
            <person name="Kohler A."/>
            <person name="Grigoriev I.V."/>
            <person name="Martin F.M."/>
            <person name="Hacquard S."/>
        </authorList>
    </citation>
    <scope>NUCLEOTIDE SEQUENCE [LARGE SCALE GENOMIC DNA]</scope>
    <source>
        <strain evidence="1 2">MPI-CAGE-CH-0241</strain>
    </source>
</reference>
<evidence type="ECO:0000313" key="2">
    <source>
        <dbReference type="Proteomes" id="UP000777438"/>
    </source>
</evidence>
<proteinExistence type="predicted"/>
<sequence length="776" mass="87783">MATHTNSTLPSSVTTLLLINERAVLSSPGLDLYAHLYLVSSHSSPTIPDSSETEDLNVVNCLVHLKLMHAFQSLKEDIGYTDGLWGIWNTRAEIGRINHQSSEIKESYVDPICLSDDEKIQTLSKLREKRWAVYVARAVERYEAWWLSFYEPSLTQKDMAEPKSTSYEAFHMAGDSLDWNGMIMPPLDVLLIFHTHMLNPRAFLEDALRYGASQLWTAGMPWDRINKAIDGHFNYHVSEENKARWFARTGCRWDNTDDTLTKTLSCPSCKQRSNVAWTTCDLSEYPSTTERPGLAGCGYGDGRFQFPCSCGLIITKQALSVKKFANDINVLVKKGIPMPGTILDSSDGLPRLLPTTRNGMADHRGFPNRIIQSTPLRYSIPDLLSKSNWPVTMQKVVGRIERVLKDDTTLSIINRYGFNLPLGAKTPKLPKQCRINVRKMMSRYWGNSGPFALDLASAVMRQGSFVEKMVKIDWLHSPSVAETMTRLLTKYNRFFEIIKSHPLNVAVPTLDIDLAWHTHQLRPRAYYQFSTALTGKFIDHDDRIGEHKLSDAFEWTSRIYQGKYGERYSECTCWYCEAIRASHSSSVDKLLGKLHLAPLQDEKNEADLFLPNNSIHISAHNAITFQKPYDKAKQWRVYKQLRDRHQAKLLKNYTQARRRAEKKGQKLPPKDEFYSHWGYSYALFAPYSAPGFISPNMYSSSDPCNVRPGDGTWGTCCNGNCSSSGACGYVGGSEGAGVAEVEAPVEVEDVEVVVVVAEEVVIKYTGSRRDEQHQHV</sequence>
<dbReference type="AlphaFoldDB" id="A0A9P8WI61"/>
<dbReference type="OrthoDB" id="2684236at2759"/>
<accession>A0A9P8WI61</accession>
<dbReference type="PANTHER" id="PTHR34365">
    <property type="entry name" value="ENOLASE (DUF1399)"/>
    <property type="match status" value="1"/>
</dbReference>
<protein>
    <submittedName>
        <fullName evidence="1">Uncharacterized protein</fullName>
    </submittedName>
</protein>
<evidence type="ECO:0000313" key="1">
    <source>
        <dbReference type="EMBL" id="KAH6897304.1"/>
    </source>
</evidence>
<name>A0A9P8WI61_9HYPO</name>
<dbReference type="InterPro" id="IPR009836">
    <property type="entry name" value="GRDP-like"/>
</dbReference>
<organism evidence="1 2">
    <name type="scientific">Thelonectria olida</name>
    <dbReference type="NCBI Taxonomy" id="1576542"/>
    <lineage>
        <taxon>Eukaryota</taxon>
        <taxon>Fungi</taxon>
        <taxon>Dikarya</taxon>
        <taxon>Ascomycota</taxon>
        <taxon>Pezizomycotina</taxon>
        <taxon>Sordariomycetes</taxon>
        <taxon>Hypocreomycetidae</taxon>
        <taxon>Hypocreales</taxon>
        <taxon>Nectriaceae</taxon>
        <taxon>Thelonectria</taxon>
    </lineage>
</organism>
<gene>
    <name evidence="1" type="ORF">B0T10DRAFT_535886</name>
</gene>
<dbReference type="Pfam" id="PF07173">
    <property type="entry name" value="GRDP-like"/>
    <property type="match status" value="1"/>
</dbReference>
<dbReference type="PANTHER" id="PTHR34365:SF7">
    <property type="entry name" value="GLYCINE-RICH DOMAIN-CONTAINING PROTEIN 1"/>
    <property type="match status" value="1"/>
</dbReference>
<comment type="caution">
    <text evidence="1">The sequence shown here is derived from an EMBL/GenBank/DDBJ whole genome shotgun (WGS) entry which is preliminary data.</text>
</comment>
<keyword evidence="2" id="KW-1185">Reference proteome</keyword>
<dbReference type="Proteomes" id="UP000777438">
    <property type="component" value="Unassembled WGS sequence"/>
</dbReference>
<dbReference type="EMBL" id="JAGPYM010000003">
    <property type="protein sequence ID" value="KAH6897304.1"/>
    <property type="molecule type" value="Genomic_DNA"/>
</dbReference>